<organism evidence="3">
    <name type="scientific">Schistocephalus solidus</name>
    <name type="common">Tapeworm</name>
    <dbReference type="NCBI Taxonomy" id="70667"/>
    <lineage>
        <taxon>Eukaryota</taxon>
        <taxon>Metazoa</taxon>
        <taxon>Spiralia</taxon>
        <taxon>Lophotrochozoa</taxon>
        <taxon>Platyhelminthes</taxon>
        <taxon>Cestoda</taxon>
        <taxon>Eucestoda</taxon>
        <taxon>Diphyllobothriidea</taxon>
        <taxon>Diphyllobothriidae</taxon>
        <taxon>Schistocephalus</taxon>
    </lineage>
</organism>
<protein>
    <submittedName>
        <fullName evidence="1 3">Uncharacterized protein</fullName>
    </submittedName>
</protein>
<sequence length="111" mass="12713">MEARLIQDMLFQNGAVFEELKSLKACKSPGPEEIRAKLLLEHARKLAKPPSFLFQKSFDMEILPTDWKTAQIAPLHKSGSRAFATNYRLVSLNSICCKVMEKLIKKKMILY</sequence>
<dbReference type="STRING" id="70667.A0A183TKJ3"/>
<dbReference type="AlphaFoldDB" id="A0A183TKJ3"/>
<accession>A0A183TKJ3</accession>
<evidence type="ECO:0000313" key="3">
    <source>
        <dbReference type="WBParaSite" id="SSLN_0001764001-mRNA-1"/>
    </source>
</evidence>
<keyword evidence="2" id="KW-1185">Reference proteome</keyword>
<reference evidence="1 2" key="2">
    <citation type="submission" date="2018-11" db="EMBL/GenBank/DDBJ databases">
        <authorList>
            <consortium name="Pathogen Informatics"/>
        </authorList>
    </citation>
    <scope>NUCLEOTIDE SEQUENCE [LARGE SCALE GENOMIC DNA]</scope>
    <source>
        <strain evidence="1 2">NST_G2</strain>
    </source>
</reference>
<name>A0A183TKJ3_SCHSO</name>
<gene>
    <name evidence="1" type="ORF">SSLN_LOCUS16993</name>
</gene>
<reference evidence="3" key="1">
    <citation type="submission" date="2016-06" db="UniProtKB">
        <authorList>
            <consortium name="WormBaseParasite"/>
        </authorList>
    </citation>
    <scope>IDENTIFICATION</scope>
</reference>
<proteinExistence type="predicted"/>
<dbReference type="PANTHER" id="PTHR33395:SF22">
    <property type="entry name" value="REVERSE TRANSCRIPTASE DOMAIN-CONTAINING PROTEIN"/>
    <property type="match status" value="1"/>
</dbReference>
<evidence type="ECO:0000313" key="2">
    <source>
        <dbReference type="Proteomes" id="UP000275846"/>
    </source>
</evidence>
<dbReference type="OrthoDB" id="410104at2759"/>
<dbReference type="Proteomes" id="UP000275846">
    <property type="component" value="Unassembled WGS sequence"/>
</dbReference>
<dbReference type="PANTHER" id="PTHR33395">
    <property type="entry name" value="TRANSCRIPTASE, PUTATIVE-RELATED-RELATED"/>
    <property type="match status" value="1"/>
</dbReference>
<dbReference type="WBParaSite" id="SSLN_0001764001-mRNA-1">
    <property type="protein sequence ID" value="SSLN_0001764001-mRNA-1"/>
    <property type="gene ID" value="SSLN_0001764001"/>
</dbReference>
<dbReference type="EMBL" id="UYSU01041805">
    <property type="protein sequence ID" value="VDM03379.1"/>
    <property type="molecule type" value="Genomic_DNA"/>
</dbReference>
<evidence type="ECO:0000313" key="1">
    <source>
        <dbReference type="EMBL" id="VDM03379.1"/>
    </source>
</evidence>